<gene>
    <name evidence="2" type="ORF">BLNAU_16551</name>
</gene>
<protein>
    <submittedName>
        <fullName evidence="2">Uncharacterized protein</fullName>
    </submittedName>
</protein>
<name>A0ABQ9XB35_9EUKA</name>
<dbReference type="Proteomes" id="UP001281761">
    <property type="component" value="Unassembled WGS sequence"/>
</dbReference>
<feature type="compositionally biased region" description="Polar residues" evidence="1">
    <location>
        <begin position="54"/>
        <end position="77"/>
    </location>
</feature>
<evidence type="ECO:0000313" key="3">
    <source>
        <dbReference type="Proteomes" id="UP001281761"/>
    </source>
</evidence>
<dbReference type="EMBL" id="JARBJD010000175">
    <property type="protein sequence ID" value="KAK2948482.1"/>
    <property type="molecule type" value="Genomic_DNA"/>
</dbReference>
<evidence type="ECO:0000313" key="2">
    <source>
        <dbReference type="EMBL" id="KAK2948482.1"/>
    </source>
</evidence>
<reference evidence="2 3" key="1">
    <citation type="journal article" date="2022" name="bioRxiv">
        <title>Genomics of Preaxostyla Flagellates Illuminates Evolutionary Transitions and the Path Towards Mitochondrial Loss.</title>
        <authorList>
            <person name="Novak L.V.F."/>
            <person name="Treitli S.C."/>
            <person name="Pyrih J."/>
            <person name="Halakuc P."/>
            <person name="Pipaliya S.V."/>
            <person name="Vacek V."/>
            <person name="Brzon O."/>
            <person name="Soukal P."/>
            <person name="Eme L."/>
            <person name="Dacks J.B."/>
            <person name="Karnkowska A."/>
            <person name="Elias M."/>
            <person name="Hampl V."/>
        </authorList>
    </citation>
    <scope>NUCLEOTIDE SEQUENCE [LARGE SCALE GENOMIC DNA]</scope>
    <source>
        <strain evidence="2">NAU3</strain>
        <tissue evidence="2">Gut</tissue>
    </source>
</reference>
<comment type="caution">
    <text evidence="2">The sequence shown here is derived from an EMBL/GenBank/DDBJ whole genome shotgun (WGS) entry which is preliminary data.</text>
</comment>
<organism evidence="2 3">
    <name type="scientific">Blattamonas nauphoetae</name>
    <dbReference type="NCBI Taxonomy" id="2049346"/>
    <lineage>
        <taxon>Eukaryota</taxon>
        <taxon>Metamonada</taxon>
        <taxon>Preaxostyla</taxon>
        <taxon>Oxymonadida</taxon>
        <taxon>Blattamonas</taxon>
    </lineage>
</organism>
<feature type="region of interest" description="Disordered" evidence="1">
    <location>
        <begin position="41"/>
        <end position="77"/>
    </location>
</feature>
<evidence type="ECO:0000256" key="1">
    <source>
        <dbReference type="SAM" id="MobiDB-lite"/>
    </source>
</evidence>
<keyword evidence="3" id="KW-1185">Reference proteome</keyword>
<proteinExistence type="predicted"/>
<sequence>MTDYFALINSLSEISRLLQLDLDAEFINKIEAPYQANSTLGEDNLSKPRRTFGGSWTSIPTRTPTLRDTQSVEQSSKISTRRTPVCMLFSSNEKHAELLEGWDVRNDSHNGPSIFRRVLEESNKNPLHGDLGGELSSRPAAGQHERTRLPIPESKRQFYFVDEQQLSIFEIVKLSDYRREGSAPRPGQVSLSNRSTTASMSLEAEILSCTRCQAEFAVGTGETSDQLKFGETYKLTGSWTESSGFHVEDGITVKVPNLPIITNMKIEFSNTLHTVCFVILCGTGLIVGESLNVTLNSSHSLIATVTSGIETKTTELQIG</sequence>
<feature type="region of interest" description="Disordered" evidence="1">
    <location>
        <begin position="125"/>
        <end position="146"/>
    </location>
</feature>
<accession>A0ABQ9XB35</accession>